<dbReference type="Gene3D" id="3.40.640.10">
    <property type="entry name" value="Type I PLP-dependent aspartate aminotransferase-like (Major domain)"/>
    <property type="match status" value="1"/>
</dbReference>
<dbReference type="OrthoDB" id="2414662at2759"/>
<keyword evidence="4" id="KW-0808">Transferase</keyword>
<dbReference type="InterPro" id="IPR015422">
    <property type="entry name" value="PyrdxlP-dep_Trfase_small"/>
</dbReference>
<keyword evidence="8" id="KW-1185">Reference proteome</keyword>
<evidence type="ECO:0000256" key="5">
    <source>
        <dbReference type="ARBA" id="ARBA00022898"/>
    </source>
</evidence>
<evidence type="ECO:0000256" key="4">
    <source>
        <dbReference type="ARBA" id="ARBA00022679"/>
    </source>
</evidence>
<organism evidence="7 8">
    <name type="scientific">Dendrobium nobile</name>
    <name type="common">Orchid</name>
    <dbReference type="NCBI Taxonomy" id="94219"/>
    <lineage>
        <taxon>Eukaryota</taxon>
        <taxon>Viridiplantae</taxon>
        <taxon>Streptophyta</taxon>
        <taxon>Embryophyta</taxon>
        <taxon>Tracheophyta</taxon>
        <taxon>Spermatophyta</taxon>
        <taxon>Magnoliopsida</taxon>
        <taxon>Liliopsida</taxon>
        <taxon>Asparagales</taxon>
        <taxon>Orchidaceae</taxon>
        <taxon>Epidendroideae</taxon>
        <taxon>Malaxideae</taxon>
        <taxon>Dendrobiinae</taxon>
        <taxon>Dendrobium</taxon>
    </lineage>
</organism>
<dbReference type="InterPro" id="IPR051326">
    <property type="entry name" value="Kynurenine-oxoglutarate_AT"/>
</dbReference>
<dbReference type="Gene3D" id="3.90.1150.10">
    <property type="entry name" value="Aspartate Aminotransferase, domain 1"/>
    <property type="match status" value="1"/>
</dbReference>
<sequence>MRRKHLHFLKANRVFFLVYEYITFGIHNHVSISSLHGMQERTIITSSLSKTFSVTGWRIGWSCAPSNIASAIRNIHINITDSAPAPFQEAALTALRSSPEYFKSLRTSYEARRDNAVETLSRLGFQMQFRPQGSFFLFAELPESWLHSDVDFVKELIKKGGVAAVPGCGFFHNSSNNENKYYNRFVRFAFCKSDETLAAAAQRIRELEVIGDKGLLKKL</sequence>
<reference evidence="7" key="1">
    <citation type="journal article" date="2022" name="Front. Genet.">
        <title>Chromosome-Scale Assembly of the Dendrobium nobile Genome Provides Insights Into the Molecular Mechanism of the Biosynthesis of the Medicinal Active Ingredient of Dendrobium.</title>
        <authorList>
            <person name="Xu Q."/>
            <person name="Niu S.-C."/>
            <person name="Li K.-L."/>
            <person name="Zheng P.-J."/>
            <person name="Zhang X.-J."/>
            <person name="Jia Y."/>
            <person name="Liu Y."/>
            <person name="Niu Y.-X."/>
            <person name="Yu L.-H."/>
            <person name="Chen D.-F."/>
            <person name="Zhang G.-Q."/>
        </authorList>
    </citation>
    <scope>NUCLEOTIDE SEQUENCE</scope>
    <source>
        <tissue evidence="7">Leaf</tissue>
    </source>
</reference>
<comment type="similarity">
    <text evidence="2">Belongs to the class-I pyridoxal-phosphate-dependent aminotransferase family.</text>
</comment>
<evidence type="ECO:0000256" key="1">
    <source>
        <dbReference type="ARBA" id="ARBA00001933"/>
    </source>
</evidence>
<evidence type="ECO:0000256" key="3">
    <source>
        <dbReference type="ARBA" id="ARBA00022576"/>
    </source>
</evidence>
<evidence type="ECO:0000313" key="8">
    <source>
        <dbReference type="Proteomes" id="UP000829196"/>
    </source>
</evidence>
<keyword evidence="3" id="KW-0032">Aminotransferase</keyword>
<dbReference type="SMR" id="A0A8T3C8Q1"/>
<proteinExistence type="inferred from homology"/>
<dbReference type="GO" id="GO:0016212">
    <property type="term" value="F:kynurenine-oxoglutarate transaminase activity"/>
    <property type="evidence" value="ECO:0007669"/>
    <property type="project" value="TreeGrafter"/>
</dbReference>
<dbReference type="PANTHER" id="PTHR43807:SF12">
    <property type="entry name" value="AMINOTRANSFERASE, CLASSES I AND II FAMILY PROTEIN, EXPRESSED"/>
    <property type="match status" value="1"/>
</dbReference>
<dbReference type="CDD" id="cd00609">
    <property type="entry name" value="AAT_like"/>
    <property type="match status" value="1"/>
</dbReference>
<dbReference type="InterPro" id="IPR004838">
    <property type="entry name" value="NHTrfase_class1_PyrdxlP-BS"/>
</dbReference>
<dbReference type="GO" id="GO:0030170">
    <property type="term" value="F:pyridoxal phosphate binding"/>
    <property type="evidence" value="ECO:0007669"/>
    <property type="project" value="InterPro"/>
</dbReference>
<dbReference type="PROSITE" id="PS00105">
    <property type="entry name" value="AA_TRANSFER_CLASS_1"/>
    <property type="match status" value="1"/>
</dbReference>
<dbReference type="InterPro" id="IPR015424">
    <property type="entry name" value="PyrdxlP-dep_Trfase"/>
</dbReference>
<comment type="cofactor">
    <cofactor evidence="1">
        <name>pyridoxal 5'-phosphate</name>
        <dbReference type="ChEBI" id="CHEBI:597326"/>
    </cofactor>
</comment>
<name>A0A8T3C8Q1_DENNO</name>
<accession>A0A8T3C8Q1</accession>
<comment type="caution">
    <text evidence="7">The sequence shown here is derived from an EMBL/GenBank/DDBJ whole genome shotgun (WGS) entry which is preliminary data.</text>
</comment>
<evidence type="ECO:0000256" key="2">
    <source>
        <dbReference type="ARBA" id="ARBA00007441"/>
    </source>
</evidence>
<dbReference type="InterPro" id="IPR004839">
    <property type="entry name" value="Aminotransferase_I/II_large"/>
</dbReference>
<dbReference type="AlphaFoldDB" id="A0A8T3C8Q1"/>
<dbReference type="Pfam" id="PF00155">
    <property type="entry name" value="Aminotran_1_2"/>
    <property type="match status" value="1"/>
</dbReference>
<protein>
    <recommendedName>
        <fullName evidence="6">Aminotransferase class I/classII large domain-containing protein</fullName>
    </recommendedName>
</protein>
<dbReference type="EMBL" id="JAGYWB010000001">
    <property type="protein sequence ID" value="KAI0530944.1"/>
    <property type="molecule type" value="Genomic_DNA"/>
</dbReference>
<gene>
    <name evidence="7" type="ORF">KFK09_000492</name>
</gene>
<keyword evidence="5" id="KW-0663">Pyridoxal phosphate</keyword>
<feature type="domain" description="Aminotransferase class I/classII large" evidence="6">
    <location>
        <begin position="19"/>
        <end position="204"/>
    </location>
</feature>
<evidence type="ECO:0000259" key="6">
    <source>
        <dbReference type="Pfam" id="PF00155"/>
    </source>
</evidence>
<dbReference type="PANTHER" id="PTHR43807">
    <property type="entry name" value="FI04487P"/>
    <property type="match status" value="1"/>
</dbReference>
<dbReference type="FunFam" id="3.90.1150.10:FF:000096">
    <property type="entry name" value="ATP-binding cassette sub-family A member 3-like Protein"/>
    <property type="match status" value="1"/>
</dbReference>
<dbReference type="SUPFAM" id="SSF53383">
    <property type="entry name" value="PLP-dependent transferases"/>
    <property type="match status" value="1"/>
</dbReference>
<dbReference type="GO" id="GO:0005737">
    <property type="term" value="C:cytoplasm"/>
    <property type="evidence" value="ECO:0007669"/>
    <property type="project" value="TreeGrafter"/>
</dbReference>
<dbReference type="InterPro" id="IPR015421">
    <property type="entry name" value="PyrdxlP-dep_Trfase_major"/>
</dbReference>
<dbReference type="Proteomes" id="UP000829196">
    <property type="component" value="Unassembled WGS sequence"/>
</dbReference>
<evidence type="ECO:0000313" key="7">
    <source>
        <dbReference type="EMBL" id="KAI0530944.1"/>
    </source>
</evidence>